<dbReference type="RefSeq" id="WP_038442107.1">
    <property type="nucleotide sequence ID" value="NZ_UGUS01000002.1"/>
</dbReference>
<keyword evidence="1" id="KW-0472">Membrane</keyword>
<dbReference type="KEGG" id="pfn:HZ99_07880"/>
<protein>
    <submittedName>
        <fullName evidence="2">Uncharacterized protein</fullName>
    </submittedName>
</protein>
<reference evidence="2 3" key="1">
    <citation type="submission" date="2018-06" db="EMBL/GenBank/DDBJ databases">
        <authorList>
            <consortium name="Pathogen Informatics"/>
            <person name="Doyle S."/>
        </authorList>
    </citation>
    <scope>NUCLEOTIDE SEQUENCE [LARGE SCALE GENOMIC DNA]</scope>
    <source>
        <strain evidence="2 3">NCTC10392</strain>
    </source>
</reference>
<dbReference type="Proteomes" id="UP000255125">
    <property type="component" value="Unassembled WGS sequence"/>
</dbReference>
<evidence type="ECO:0000313" key="2">
    <source>
        <dbReference type="EMBL" id="SUD32526.1"/>
    </source>
</evidence>
<keyword evidence="1" id="KW-0812">Transmembrane</keyword>
<feature type="transmembrane region" description="Helical" evidence="1">
    <location>
        <begin position="31"/>
        <end position="51"/>
    </location>
</feature>
<accession>A0A379IGL2</accession>
<name>A0A379IGL2_PSEFL</name>
<organism evidence="2 3">
    <name type="scientific">Pseudomonas fluorescens</name>
    <dbReference type="NCBI Taxonomy" id="294"/>
    <lineage>
        <taxon>Bacteria</taxon>
        <taxon>Pseudomonadati</taxon>
        <taxon>Pseudomonadota</taxon>
        <taxon>Gammaproteobacteria</taxon>
        <taxon>Pseudomonadales</taxon>
        <taxon>Pseudomonadaceae</taxon>
        <taxon>Pseudomonas</taxon>
    </lineage>
</organism>
<evidence type="ECO:0000256" key="1">
    <source>
        <dbReference type="SAM" id="Phobius"/>
    </source>
</evidence>
<gene>
    <name evidence="2" type="ORF">NCTC10392_03898</name>
</gene>
<dbReference type="AlphaFoldDB" id="A0A379IGL2"/>
<keyword evidence="1" id="KW-1133">Transmembrane helix</keyword>
<dbReference type="OrthoDB" id="6869320at2"/>
<sequence>MKKLHDHPFFKPRRPIAALTPQTPKRASGTLLSLAAVVISIAAASISFWQLDLMREHNRLSVRPYLMITPYLAAEKSGLYLSNEGIGPGIITSFSIRVGDEQFDGLGDSRWPAVLEKARLNPECFAKGWPTQGAAVRPGNDIAILEPTKSTQFGPLCLLQMSLFLQRNDIFVQMHYESLYKEPFTFSAPLRMNEAMDMGALGKILQR</sequence>
<proteinExistence type="predicted"/>
<dbReference type="EMBL" id="UGUS01000002">
    <property type="protein sequence ID" value="SUD32526.1"/>
    <property type="molecule type" value="Genomic_DNA"/>
</dbReference>
<evidence type="ECO:0000313" key="3">
    <source>
        <dbReference type="Proteomes" id="UP000255125"/>
    </source>
</evidence>